<accession>A0A1Y6GC15</accession>
<dbReference type="Proteomes" id="UP000194474">
    <property type="component" value="Unassembled WGS sequence"/>
</dbReference>
<dbReference type="OrthoDB" id="7948219at2"/>
<reference evidence="2" key="1">
    <citation type="submission" date="2017-04" db="EMBL/GenBank/DDBJ databases">
        <authorList>
            <person name="Varghese N."/>
            <person name="Submissions S."/>
        </authorList>
    </citation>
    <scope>NUCLEOTIDE SEQUENCE [LARGE SCALE GENOMIC DNA]</scope>
</reference>
<keyword evidence="2" id="KW-1185">Reference proteome</keyword>
<proteinExistence type="predicted"/>
<evidence type="ECO:0000313" key="2">
    <source>
        <dbReference type="Proteomes" id="UP000194474"/>
    </source>
</evidence>
<organism evidence="1 2">
    <name type="scientific">Devosia lucknowensis</name>
    <dbReference type="NCBI Taxonomy" id="1096929"/>
    <lineage>
        <taxon>Bacteria</taxon>
        <taxon>Pseudomonadati</taxon>
        <taxon>Pseudomonadota</taxon>
        <taxon>Alphaproteobacteria</taxon>
        <taxon>Hyphomicrobiales</taxon>
        <taxon>Devosiaceae</taxon>
        <taxon>Devosia</taxon>
    </lineage>
</organism>
<protein>
    <submittedName>
        <fullName evidence="1">Uncharacterized protein</fullName>
    </submittedName>
</protein>
<name>A0A1Y6GC15_9HYPH</name>
<dbReference type="EMBL" id="FXWK01000002">
    <property type="protein sequence ID" value="SMQ86278.1"/>
    <property type="molecule type" value="Genomic_DNA"/>
</dbReference>
<dbReference type="RefSeq" id="WP_086471872.1">
    <property type="nucleotide sequence ID" value="NZ_FXWK01000002.1"/>
</dbReference>
<sequence length="113" mass="12521">MAHQELLSRAMTRHMVTTHWLGQSGRDYALRSEPLDTFAMTEADLYVIAKGRQVLWVGSTADLVADPISRSRFRLALDCANGVFRLDAPEDRLATIWDLEQAVPAPVVVAQAA</sequence>
<evidence type="ECO:0000313" key="1">
    <source>
        <dbReference type="EMBL" id="SMQ86278.1"/>
    </source>
</evidence>
<gene>
    <name evidence="1" type="ORF">SAMN06295905_3582</name>
</gene>
<dbReference type="AlphaFoldDB" id="A0A1Y6GC15"/>